<evidence type="ECO:0000313" key="1">
    <source>
        <dbReference type="EMBL" id="QHM70682.1"/>
    </source>
</evidence>
<dbReference type="EMBL" id="CP028271">
    <property type="protein sequence ID" value="QHM70682.1"/>
    <property type="molecule type" value="Genomic_DNA"/>
</dbReference>
<sequence>MNQSAMPTPLETAVKLVFSGIFISLSPVQRTSALTMTEKLLNDFSIPVTEQSQEMYDYSQQVEEIVYRLLRGLPIPDATGSH</sequence>
<gene>
    <name evidence="1" type="ORF">C7M51_00960</name>
</gene>
<dbReference type="AlphaFoldDB" id="A0A6P1PX38"/>
<organism evidence="1 2">
    <name type="scientific">Mixta intestinalis</name>
    <dbReference type="NCBI Taxonomy" id="1615494"/>
    <lineage>
        <taxon>Bacteria</taxon>
        <taxon>Pseudomonadati</taxon>
        <taxon>Pseudomonadota</taxon>
        <taxon>Gammaproteobacteria</taxon>
        <taxon>Enterobacterales</taxon>
        <taxon>Erwiniaceae</taxon>
        <taxon>Mixta</taxon>
    </lineage>
</organism>
<evidence type="ECO:0000313" key="2">
    <source>
        <dbReference type="Proteomes" id="UP000464053"/>
    </source>
</evidence>
<dbReference type="KEGG" id="mint:C7M51_00960"/>
<proteinExistence type="predicted"/>
<reference evidence="1 2" key="1">
    <citation type="submission" date="2018-03" db="EMBL/GenBank/DDBJ databases">
        <title>Pantoea intestinalis SRCM103226 isolated form the mealworm.</title>
        <authorList>
            <person name="Jeong D.-Y."/>
            <person name="Kim J.W."/>
        </authorList>
    </citation>
    <scope>NUCLEOTIDE SEQUENCE [LARGE SCALE GENOMIC DNA]</scope>
    <source>
        <strain evidence="1 2">SRCM103226</strain>
    </source>
</reference>
<dbReference type="Proteomes" id="UP000464053">
    <property type="component" value="Chromosome"/>
</dbReference>
<name>A0A6P1PX38_9GAMM</name>
<keyword evidence="2" id="KW-1185">Reference proteome</keyword>
<protein>
    <submittedName>
        <fullName evidence="1">Uncharacterized protein</fullName>
    </submittedName>
</protein>
<accession>A0A6P1PX38</accession>